<dbReference type="AlphaFoldDB" id="A0A845Q994"/>
<dbReference type="EMBL" id="WXYQ01000004">
    <property type="protein sequence ID" value="NBG95007.1"/>
    <property type="molecule type" value="Genomic_DNA"/>
</dbReference>
<organism evidence="2 3">
    <name type="scientific">Pyruvatibacter mobilis</name>
    <dbReference type="NCBI Taxonomy" id="1712261"/>
    <lineage>
        <taxon>Bacteria</taxon>
        <taxon>Pseudomonadati</taxon>
        <taxon>Pseudomonadota</taxon>
        <taxon>Alphaproteobacteria</taxon>
        <taxon>Hyphomicrobiales</taxon>
        <taxon>Parvibaculaceae</taxon>
        <taxon>Pyruvatibacter</taxon>
    </lineage>
</organism>
<dbReference type="GeneID" id="300655922"/>
<dbReference type="SUPFAM" id="SSF56112">
    <property type="entry name" value="Protein kinase-like (PK-like)"/>
    <property type="match status" value="1"/>
</dbReference>
<dbReference type="Gene3D" id="3.90.1200.10">
    <property type="match status" value="1"/>
</dbReference>
<keyword evidence="3" id="KW-1185">Reference proteome</keyword>
<dbReference type="Pfam" id="PF01636">
    <property type="entry name" value="APH"/>
    <property type="match status" value="1"/>
</dbReference>
<feature type="domain" description="Aminoglycoside phosphotransferase" evidence="1">
    <location>
        <begin position="22"/>
        <end position="255"/>
    </location>
</feature>
<keyword evidence="2" id="KW-0808">Transferase</keyword>
<evidence type="ECO:0000313" key="3">
    <source>
        <dbReference type="Proteomes" id="UP000470384"/>
    </source>
</evidence>
<dbReference type="InterPro" id="IPR011009">
    <property type="entry name" value="Kinase-like_dom_sf"/>
</dbReference>
<accession>A0A845Q994</accession>
<gene>
    <name evidence="2" type="ORF">GTQ45_04615</name>
</gene>
<dbReference type="InterPro" id="IPR002575">
    <property type="entry name" value="Aminoglycoside_PTrfase"/>
</dbReference>
<comment type="caution">
    <text evidence="2">The sequence shown here is derived from an EMBL/GenBank/DDBJ whole genome shotgun (WGS) entry which is preliminary data.</text>
</comment>
<dbReference type="Proteomes" id="UP000470384">
    <property type="component" value="Unassembled WGS sequence"/>
</dbReference>
<proteinExistence type="predicted"/>
<reference evidence="2 3" key="1">
    <citation type="journal article" date="2016" name="Int. J. Syst. Evol. Microbiol.">
        <title>Pyruvatibacter mobilis gen. nov., sp. nov., a marine bacterium from the culture broth of Picochlorum sp. 122.</title>
        <authorList>
            <person name="Wang G."/>
            <person name="Tang M."/>
            <person name="Wu H."/>
            <person name="Dai S."/>
            <person name="Li T."/>
            <person name="Chen C."/>
            <person name="He H."/>
            <person name="Fan J."/>
            <person name="Xiang W."/>
            <person name="Li X."/>
        </authorList>
    </citation>
    <scope>NUCLEOTIDE SEQUENCE [LARGE SCALE GENOMIC DNA]</scope>
    <source>
        <strain evidence="2 3">GYP-11</strain>
    </source>
</reference>
<dbReference type="GO" id="GO:0016740">
    <property type="term" value="F:transferase activity"/>
    <property type="evidence" value="ECO:0007669"/>
    <property type="project" value="UniProtKB-KW"/>
</dbReference>
<evidence type="ECO:0000313" key="2">
    <source>
        <dbReference type="EMBL" id="NBG95007.1"/>
    </source>
</evidence>
<dbReference type="RefSeq" id="WP_160587042.1">
    <property type="nucleotide sequence ID" value="NZ_BMHN01000001.1"/>
</dbReference>
<sequence length="334" mass="35134">MVTETAIHAGLPNARLPAPPWRRIGHGVWGDVFDLGDGSVLKLVRHHGGIGSGRDILFGEVRALDLLRGLTSPVTTAALHGFGEIDADAPALEDFCGWIRMGRLPGVTASALLADTRSRDDRITIMRRIGEAAGQFHQQSGGLVPEGAGLPDLTARRLSEITDIVPDMRVYCERVDAVLHGADPHPFLHGDINGGNVLFADPAAPATSAIGLIDLGEAQCGVTEIELRHLHDIASSDARSDGMADAMIEGYAATTGHTPRPELLTAAYCLNTLGTFAIARLGTVPGLDESGARQAAMAALQSLGDVPDEKRPAGGGSRRAVCLSHHQNTLRDAS</sequence>
<name>A0A845Q994_9HYPH</name>
<dbReference type="OrthoDB" id="8445827at2"/>
<protein>
    <submittedName>
        <fullName evidence="2">Phosphotransferase</fullName>
    </submittedName>
</protein>
<evidence type="ECO:0000259" key="1">
    <source>
        <dbReference type="Pfam" id="PF01636"/>
    </source>
</evidence>